<keyword evidence="12" id="KW-1185">Reference proteome</keyword>
<proteinExistence type="inferred from homology"/>
<evidence type="ECO:0000256" key="2">
    <source>
        <dbReference type="ARBA" id="ARBA00009573"/>
    </source>
</evidence>
<dbReference type="Gene3D" id="2.130.10.10">
    <property type="entry name" value="YVTN repeat-like/Quinoprotein amine dehydrogenase"/>
    <property type="match status" value="1"/>
</dbReference>
<dbReference type="SUPFAM" id="SSF82171">
    <property type="entry name" value="DPP6 N-terminal domain-like"/>
    <property type="match status" value="1"/>
</dbReference>
<evidence type="ECO:0000313" key="13">
    <source>
        <dbReference type="WBParaSite" id="TCNE_0001047001-mRNA-1"/>
    </source>
</evidence>
<evidence type="ECO:0000256" key="6">
    <source>
        <dbReference type="ARBA" id="ARBA00022737"/>
    </source>
</evidence>
<keyword evidence="4" id="KW-0396">Initiation factor</keyword>
<evidence type="ECO:0000256" key="4">
    <source>
        <dbReference type="ARBA" id="ARBA00022540"/>
    </source>
</evidence>
<dbReference type="AlphaFoldDB" id="A0A183UPQ0"/>
<keyword evidence="7" id="KW-0810">Translation regulation</keyword>
<reference evidence="13" key="1">
    <citation type="submission" date="2016-06" db="UniProtKB">
        <authorList>
            <consortium name="WormBaseParasite"/>
        </authorList>
    </citation>
    <scope>IDENTIFICATION</scope>
</reference>
<dbReference type="EMBL" id="UYWY01020507">
    <property type="protein sequence ID" value="VDM41791.1"/>
    <property type="molecule type" value="Genomic_DNA"/>
</dbReference>
<evidence type="ECO:0000256" key="8">
    <source>
        <dbReference type="ARBA" id="ARBA00022917"/>
    </source>
</evidence>
<keyword evidence="5" id="KW-0853">WD repeat</keyword>
<evidence type="ECO:0000313" key="11">
    <source>
        <dbReference type="EMBL" id="VDM41791.1"/>
    </source>
</evidence>
<protein>
    <recommendedName>
        <fullName evidence="3">Eukaryotic translation initiation factor 2A</fullName>
    </recommendedName>
</protein>
<organism evidence="12 13">
    <name type="scientific">Toxocara canis</name>
    <name type="common">Canine roundworm</name>
    <dbReference type="NCBI Taxonomy" id="6265"/>
    <lineage>
        <taxon>Eukaryota</taxon>
        <taxon>Metazoa</taxon>
        <taxon>Ecdysozoa</taxon>
        <taxon>Nematoda</taxon>
        <taxon>Chromadorea</taxon>
        <taxon>Rhabditida</taxon>
        <taxon>Spirurina</taxon>
        <taxon>Ascaridomorpha</taxon>
        <taxon>Ascaridoidea</taxon>
        <taxon>Toxocaridae</taxon>
        <taxon>Toxocara</taxon>
    </lineage>
</organism>
<keyword evidence="9" id="KW-0175">Coiled coil</keyword>
<dbReference type="InterPro" id="IPR013979">
    <property type="entry name" value="TIF_beta_prop-like"/>
</dbReference>
<sequence length="750" mass="84424">SDVLSNPKANPCRVFQFSNNGQYFCYCDSSRTVLVESTTGKEIFNVDLPRTQQILFSPKDRLLATFEPYAIYGSKTTETGEIRQPAPNLRLWNLPGGSHLTTVIAQKQNSWKIQWTDDEVYSVRLVGSELLVHKYNSFEKYESKLVIPKVDGYALSPGSEPHHLAAYIPPSGGQPAVVQLRRHLLFFFIRNIALLNSDIASEAVNFAAVLDHKFTTVANKTFFKCDKASLLWNCKGSALVVLASLDVDQSNKSYYGEQNLYLVAINGDSCMVSLAKSGPVYSVKWNPNGKEFAVCYGFMPAHVTLYNLKGEATFDLGEGPRNDVFYNRFGNILLVCGFGNIAAGKMEFWNVDEHKEIIRIEVPNTTHLEWAPDGQHLMTATTTPRLRMDNGYRIWHYSGRLIYENLYEYPTELWQVQWRPISEGVYNRFHVSTLTAEEKCNAGLRIRHKNAPEHPANNLPAGAITKRGAYVPPHLRNATGSNKGALNPNPNVVKPAMTETEKKMRNLQKKLDDIAKLKKRKENGEALEANQLLKIDKENELMEELEKLKLSFFFIDLSFVPLQDVKREMSDAETAIALTGFWCSLPQYTSFTAIADAILCEHRNLLARNVNERDTEPSSLFHPLTTSIIAKYTSSTGTNSDVWPRMRISLSEVRRGIKGALNNANIAFIDAVQLDPFVFVATDRGADLGTSDNSLACNILRLSHYMDAHRYSIDVESMSLLSSLRRAYDFLDSEQTSLVIVIAFPENHSK</sequence>
<dbReference type="Pfam" id="PF08662">
    <property type="entry name" value="eIF2A"/>
    <property type="match status" value="1"/>
</dbReference>
<comment type="function">
    <text evidence="1">Functions in the early steps of protein synthesis of a small number of specific mRNAs. Acts by directing the binding of methionyl-tRNAi to 40S ribosomal subunits. In contrast to the eIF-2 complex, it binds methionyl-tRNAi to 40S subunits in a codon-dependent manner, whereas the eIF-2 complex binds methionyl-tRNAi to 40S subunits in a GTP-dependent manner.</text>
</comment>
<evidence type="ECO:0000256" key="5">
    <source>
        <dbReference type="ARBA" id="ARBA00022574"/>
    </source>
</evidence>
<dbReference type="InterPro" id="IPR015943">
    <property type="entry name" value="WD40/YVTN_repeat-like_dom_sf"/>
</dbReference>
<dbReference type="GO" id="GO:0022627">
    <property type="term" value="C:cytosolic small ribosomal subunit"/>
    <property type="evidence" value="ECO:0007669"/>
    <property type="project" value="TreeGrafter"/>
</dbReference>
<dbReference type="PANTHER" id="PTHR13227:SF0">
    <property type="entry name" value="EUKARYOTIC TRANSLATION INITIATION FACTOR 2A"/>
    <property type="match status" value="1"/>
</dbReference>
<comment type="similarity">
    <text evidence="2">Belongs to the WD repeat EIF2A family.</text>
</comment>
<evidence type="ECO:0000259" key="10">
    <source>
        <dbReference type="Pfam" id="PF08662"/>
    </source>
</evidence>
<dbReference type="GO" id="GO:0006417">
    <property type="term" value="P:regulation of translation"/>
    <property type="evidence" value="ECO:0007669"/>
    <property type="project" value="UniProtKB-KW"/>
</dbReference>
<dbReference type="PANTHER" id="PTHR13227">
    <property type="entry name" value="EUKARYOTIC TRANSLATION INITIATION FACTOR 2A"/>
    <property type="match status" value="1"/>
</dbReference>
<dbReference type="InterPro" id="IPR011387">
    <property type="entry name" value="TIF2A"/>
</dbReference>
<name>A0A183UPQ0_TOXCA</name>
<keyword evidence="8" id="KW-0648">Protein biosynthesis</keyword>
<dbReference type="Proteomes" id="UP000050794">
    <property type="component" value="Unassembled WGS sequence"/>
</dbReference>
<feature type="coiled-coil region" evidence="9">
    <location>
        <begin position="497"/>
        <end position="527"/>
    </location>
</feature>
<dbReference type="WBParaSite" id="TCNE_0001047001-mRNA-1">
    <property type="protein sequence ID" value="TCNE_0001047001-mRNA-1"/>
    <property type="gene ID" value="TCNE_0001047001"/>
</dbReference>
<dbReference type="GO" id="GO:0000049">
    <property type="term" value="F:tRNA binding"/>
    <property type="evidence" value="ECO:0007669"/>
    <property type="project" value="TreeGrafter"/>
</dbReference>
<dbReference type="GO" id="GO:0003729">
    <property type="term" value="F:mRNA binding"/>
    <property type="evidence" value="ECO:0007669"/>
    <property type="project" value="TreeGrafter"/>
</dbReference>
<dbReference type="GO" id="GO:0003743">
    <property type="term" value="F:translation initiation factor activity"/>
    <property type="evidence" value="ECO:0007669"/>
    <property type="project" value="UniProtKB-KW"/>
</dbReference>
<keyword evidence="6" id="KW-0677">Repeat</keyword>
<evidence type="ECO:0000256" key="7">
    <source>
        <dbReference type="ARBA" id="ARBA00022845"/>
    </source>
</evidence>
<dbReference type="GO" id="GO:0043022">
    <property type="term" value="F:ribosome binding"/>
    <property type="evidence" value="ECO:0007669"/>
    <property type="project" value="TreeGrafter"/>
</dbReference>
<feature type="domain" description="Translation initiation factor beta propellor-like" evidence="10">
    <location>
        <begin position="220"/>
        <end position="416"/>
    </location>
</feature>
<accession>A0A183UPQ0</accession>
<evidence type="ECO:0000256" key="1">
    <source>
        <dbReference type="ARBA" id="ARBA00003993"/>
    </source>
</evidence>
<reference evidence="11 12" key="2">
    <citation type="submission" date="2018-11" db="EMBL/GenBank/DDBJ databases">
        <authorList>
            <consortium name="Pathogen Informatics"/>
        </authorList>
    </citation>
    <scope>NUCLEOTIDE SEQUENCE [LARGE SCALE GENOMIC DNA]</scope>
</reference>
<evidence type="ECO:0000313" key="12">
    <source>
        <dbReference type="Proteomes" id="UP000050794"/>
    </source>
</evidence>
<evidence type="ECO:0000256" key="3">
    <source>
        <dbReference type="ARBA" id="ARBA00013819"/>
    </source>
</evidence>
<gene>
    <name evidence="11" type="ORF">TCNE_LOCUS10470</name>
</gene>
<evidence type="ECO:0000256" key="9">
    <source>
        <dbReference type="SAM" id="Coils"/>
    </source>
</evidence>